<accession>A0A1K0FW06</accession>
<dbReference type="Gene3D" id="1.25.40.60">
    <property type="match status" value="1"/>
</dbReference>
<reference evidence="4" key="2">
    <citation type="submission" date="2016-04" db="EMBL/GenBank/DDBJ databases">
        <authorList>
            <person name="Guldener U."/>
            <person name="Guldener U."/>
        </authorList>
    </citation>
    <scope>NUCLEOTIDE SEQUENCE [LARGE SCALE GENOMIC DNA]</scope>
    <source>
        <strain evidence="4">UB2112</strain>
    </source>
</reference>
<dbReference type="PANTHER" id="PTHR11679">
    <property type="entry name" value="VESICLE PROTEIN SORTING-ASSOCIATED"/>
    <property type="match status" value="1"/>
</dbReference>
<organism evidence="2 4">
    <name type="scientific">Ustilago bromivora</name>
    <dbReference type="NCBI Taxonomy" id="307758"/>
    <lineage>
        <taxon>Eukaryota</taxon>
        <taxon>Fungi</taxon>
        <taxon>Dikarya</taxon>
        <taxon>Basidiomycota</taxon>
        <taxon>Ustilaginomycotina</taxon>
        <taxon>Ustilaginomycetes</taxon>
        <taxon>Ustilaginales</taxon>
        <taxon>Ustilaginaceae</taxon>
        <taxon>Ustilago</taxon>
    </lineage>
</organism>
<dbReference type="Proteomes" id="UP000179920">
    <property type="component" value="Chromosome I"/>
</dbReference>
<keyword evidence="5" id="KW-1185">Reference proteome</keyword>
<dbReference type="SUPFAM" id="SSF56815">
    <property type="entry name" value="Sec1/munc18-like (SM) proteins"/>
    <property type="match status" value="1"/>
</dbReference>
<dbReference type="InterPro" id="IPR043127">
    <property type="entry name" value="Sec-1-like_dom3a"/>
</dbReference>
<dbReference type="InterPro" id="IPR027482">
    <property type="entry name" value="Sec1-like_dom2"/>
</dbReference>
<dbReference type="OrthoDB" id="10266265at2759"/>
<evidence type="ECO:0000256" key="1">
    <source>
        <dbReference type="ARBA" id="ARBA00009884"/>
    </source>
</evidence>
<dbReference type="Gene3D" id="3.40.50.1910">
    <property type="match status" value="1"/>
</dbReference>
<dbReference type="EMBL" id="ULHB01000086">
    <property type="protein sequence ID" value="SYW81015.1"/>
    <property type="molecule type" value="Genomic_DNA"/>
</dbReference>
<dbReference type="AlphaFoldDB" id="A0A1K0FW06"/>
<dbReference type="InterPro" id="IPR036045">
    <property type="entry name" value="Sec1-like_sf"/>
</dbReference>
<dbReference type="Gene3D" id="3.40.50.2060">
    <property type="match status" value="1"/>
</dbReference>
<dbReference type="InterPro" id="IPR001619">
    <property type="entry name" value="Sec1-like"/>
</dbReference>
<proteinExistence type="inferred from homology"/>
<reference evidence="2" key="1">
    <citation type="submission" date="2016-04" db="EMBL/GenBank/DDBJ databases">
        <authorList>
            <person name="Evans L.H."/>
            <person name="Alamgir A."/>
            <person name="Owens N."/>
            <person name="Weber N.D."/>
            <person name="Virtaneva K."/>
            <person name="Barbian K."/>
            <person name="Babar A."/>
            <person name="Rosenke K."/>
        </authorList>
    </citation>
    <scope>NUCLEOTIDE SEQUENCE</scope>
    <source>
        <strain evidence="2">UB2112</strain>
    </source>
</reference>
<evidence type="ECO:0000313" key="3">
    <source>
        <dbReference type="EMBL" id="SYW81015.1"/>
    </source>
</evidence>
<dbReference type="GO" id="GO:0016192">
    <property type="term" value="P:vesicle-mediated transport"/>
    <property type="evidence" value="ECO:0007669"/>
    <property type="project" value="InterPro"/>
</dbReference>
<dbReference type="Gene3D" id="3.90.830.10">
    <property type="entry name" value="Syntaxin Binding Protein 1, Chain A, domain 2"/>
    <property type="match status" value="1"/>
</dbReference>
<dbReference type="PIRSF" id="PIRSF005715">
    <property type="entry name" value="VPS45_Sec1"/>
    <property type="match status" value="1"/>
</dbReference>
<comment type="similarity">
    <text evidence="1">Belongs to the STXBP/unc-18/SEC1 family.</text>
</comment>
<gene>
    <name evidence="3" type="ORF">UBRO2_04047</name>
    <name evidence="2" type="ORF">UBRO_03703</name>
</gene>
<dbReference type="EMBL" id="LT558117">
    <property type="protein sequence ID" value="SAM63658.1"/>
    <property type="molecule type" value="Genomic_DNA"/>
</dbReference>
<evidence type="ECO:0000313" key="4">
    <source>
        <dbReference type="Proteomes" id="UP000179920"/>
    </source>
</evidence>
<sequence>MDVTKAVSAYIQRMITEVTGIKVLLLDQHTTPIISTSFTQSSLLSHEVYLTDRVDNANRDRMRHLNCIALVRPTPQSISALTREFRQPKYKSYWLYFTNVLQKQDIELLAEADEHEVVKEIQEFFADYLPVNSDLFSLNIDTPPSRIWADSPAAWDQQGLDQHIKGLLALLLSLKKRPIIRYERMSSLAKKLGEELLYQINNSQAGLFDFRRTETAPLLLILDRRNDPVTPLLTQWTYQAMVHELLGIRNGRVSLADADGVRPDLQEIVLSGDQDPFFSANLYDNFGDLGASIKKYVLEYQSRTASNATIDTVADMKRFVEEYPEFRKLGGNVSKHVALLGQLSRRVEKDSLLEISELEQSLASVESHAADLKAVQAKIESPKIPHDAKIRVAILYALRYQKLPSNQIQKVVQDLLQAGVPESRAALVFVTLNIAGADQRQDDLFANENFFSRGRSALKGLKGVENVYTQHTPHLVQTVDNLMRGRLRDTSYPFVSPSQTGTPSNSAERPQDVILFIIGGATYEEARSIALLNAQHQRGAQVAAQQSPVGGMVGTGTRFLLGGTSIHNSKTYLDMIQDAASRFDGRFAKPPANLGSGGPALNLSIGPVQLAVGDGAGGSRQDGSVAGAAANLLHPEYLGEAASGAKDLATGIFSRVRKGVEGTISGLQR</sequence>
<reference evidence="3" key="3">
    <citation type="submission" date="2018-08" db="EMBL/GenBank/DDBJ databases">
        <authorList>
            <person name="Guldener U."/>
        </authorList>
    </citation>
    <scope>NUCLEOTIDE SEQUENCE</scope>
    <source>
        <strain evidence="3">UB2</strain>
    </source>
</reference>
<dbReference type="Pfam" id="PF00995">
    <property type="entry name" value="Sec1"/>
    <property type="match status" value="1"/>
</dbReference>
<dbReference type="InterPro" id="IPR043154">
    <property type="entry name" value="Sec-1-like_dom1"/>
</dbReference>
<evidence type="ECO:0000313" key="5">
    <source>
        <dbReference type="Proteomes" id="UP000658997"/>
    </source>
</evidence>
<evidence type="ECO:0000313" key="2">
    <source>
        <dbReference type="EMBL" id="SAM63658.1"/>
    </source>
</evidence>
<protein>
    <submittedName>
        <fullName evidence="2">Probable vacuolar protein sorting protein VpsB</fullName>
    </submittedName>
</protein>
<dbReference type="Proteomes" id="UP000658997">
    <property type="component" value="Unassembled WGS sequence"/>
</dbReference>
<name>A0A1K0FW06_9BASI</name>